<feature type="compositionally biased region" description="Basic and acidic residues" evidence="1">
    <location>
        <begin position="81"/>
        <end position="92"/>
    </location>
</feature>
<dbReference type="OrthoDB" id="2683066at2759"/>
<evidence type="ECO:0000313" key="4">
    <source>
        <dbReference type="Proteomes" id="UP000054485"/>
    </source>
</evidence>
<protein>
    <recommendedName>
        <fullName evidence="2">DUF6532 domain-containing protein</fullName>
    </recommendedName>
</protein>
<evidence type="ECO:0000259" key="2">
    <source>
        <dbReference type="Pfam" id="PF20149"/>
    </source>
</evidence>
<dbReference type="AlphaFoldDB" id="A0A0C9Z7P0"/>
<feature type="region of interest" description="Disordered" evidence="1">
    <location>
        <begin position="12"/>
        <end position="42"/>
    </location>
</feature>
<dbReference type="InterPro" id="IPR045341">
    <property type="entry name" value="DUF6532"/>
</dbReference>
<evidence type="ECO:0000313" key="3">
    <source>
        <dbReference type="EMBL" id="KIK33530.1"/>
    </source>
</evidence>
<feature type="compositionally biased region" description="Low complexity" evidence="1">
    <location>
        <begin position="124"/>
        <end position="139"/>
    </location>
</feature>
<feature type="compositionally biased region" description="Polar residues" evidence="1">
    <location>
        <begin position="67"/>
        <end position="80"/>
    </location>
</feature>
<reference evidence="3 4" key="1">
    <citation type="submission" date="2014-04" db="EMBL/GenBank/DDBJ databases">
        <authorList>
            <consortium name="DOE Joint Genome Institute"/>
            <person name="Kuo A."/>
            <person name="Ruytinx J."/>
            <person name="Rineau F."/>
            <person name="Colpaert J."/>
            <person name="Kohler A."/>
            <person name="Nagy L.G."/>
            <person name="Floudas D."/>
            <person name="Copeland A."/>
            <person name="Barry K.W."/>
            <person name="Cichocki N."/>
            <person name="Veneault-Fourrey C."/>
            <person name="LaButti K."/>
            <person name="Lindquist E.A."/>
            <person name="Lipzen A."/>
            <person name="Lundell T."/>
            <person name="Morin E."/>
            <person name="Murat C."/>
            <person name="Sun H."/>
            <person name="Tunlid A."/>
            <person name="Henrissat B."/>
            <person name="Grigoriev I.V."/>
            <person name="Hibbett D.S."/>
            <person name="Martin F."/>
            <person name="Nordberg H.P."/>
            <person name="Cantor M.N."/>
            <person name="Hua S.X."/>
        </authorList>
    </citation>
    <scope>NUCLEOTIDE SEQUENCE [LARGE SCALE GENOMIC DNA]</scope>
    <source>
        <strain evidence="3 4">UH-Slu-Lm8-n1</strain>
    </source>
</reference>
<name>A0A0C9Z7P0_9AGAM</name>
<evidence type="ECO:0000256" key="1">
    <source>
        <dbReference type="SAM" id="MobiDB-lite"/>
    </source>
</evidence>
<feature type="domain" description="DUF6532" evidence="2">
    <location>
        <begin position="150"/>
        <end position="346"/>
    </location>
</feature>
<dbReference type="InParanoid" id="A0A0C9Z7P0"/>
<dbReference type="EMBL" id="KN835924">
    <property type="protein sequence ID" value="KIK33530.1"/>
    <property type="molecule type" value="Genomic_DNA"/>
</dbReference>
<sequence>MTAEQLFLSCSVNQPLPPPVRGADRLSRHLRDPEARPARSSPYALPGLRKVMVFGPRRQDERYRGEWQNTGVVHTGSSKEVAQKRPTAKDLPPRPLPPLNVSVASVQQGTPPQPLHSHNDGSRLEPPQQEAQLPPQAVPAERVEEVCVLARSRMRRQVLSVNGMPSNDENIAMARTALADAIAHTPNMPAGQHYLPDADTFITSLTKITGTVRTVVKSAAHAIISHKYNLELDIWDASSEVAHKLRVVPALTTHLQCLFTTVNMILDGILQSVAVLEHEGLVSLVIKILWTHGFYKDLDFNDPTALDGVIALAGAALCSALMEYKTGVYKRVEFSTVKSKDTYQNVTTYISDKIYPRVELAARFGALKDKMKERGEVRLGL</sequence>
<reference evidence="4" key="2">
    <citation type="submission" date="2015-01" db="EMBL/GenBank/DDBJ databases">
        <title>Evolutionary Origins and Diversification of the Mycorrhizal Mutualists.</title>
        <authorList>
            <consortium name="DOE Joint Genome Institute"/>
            <consortium name="Mycorrhizal Genomics Consortium"/>
            <person name="Kohler A."/>
            <person name="Kuo A."/>
            <person name="Nagy L.G."/>
            <person name="Floudas D."/>
            <person name="Copeland A."/>
            <person name="Barry K.W."/>
            <person name="Cichocki N."/>
            <person name="Veneault-Fourrey C."/>
            <person name="LaButti K."/>
            <person name="Lindquist E.A."/>
            <person name="Lipzen A."/>
            <person name="Lundell T."/>
            <person name="Morin E."/>
            <person name="Murat C."/>
            <person name="Riley R."/>
            <person name="Ohm R."/>
            <person name="Sun H."/>
            <person name="Tunlid A."/>
            <person name="Henrissat B."/>
            <person name="Grigoriev I.V."/>
            <person name="Hibbett D.S."/>
            <person name="Martin F."/>
        </authorList>
    </citation>
    <scope>NUCLEOTIDE SEQUENCE [LARGE SCALE GENOMIC DNA]</scope>
    <source>
        <strain evidence="4">UH-Slu-Lm8-n1</strain>
    </source>
</reference>
<proteinExistence type="predicted"/>
<feature type="region of interest" description="Disordered" evidence="1">
    <location>
        <begin position="65"/>
        <end position="139"/>
    </location>
</feature>
<accession>A0A0C9Z7P0</accession>
<dbReference type="HOGENOM" id="CLU_725992_0_0_1"/>
<dbReference type="Proteomes" id="UP000054485">
    <property type="component" value="Unassembled WGS sequence"/>
</dbReference>
<organism evidence="3 4">
    <name type="scientific">Suillus luteus UH-Slu-Lm8-n1</name>
    <dbReference type="NCBI Taxonomy" id="930992"/>
    <lineage>
        <taxon>Eukaryota</taxon>
        <taxon>Fungi</taxon>
        <taxon>Dikarya</taxon>
        <taxon>Basidiomycota</taxon>
        <taxon>Agaricomycotina</taxon>
        <taxon>Agaricomycetes</taxon>
        <taxon>Agaricomycetidae</taxon>
        <taxon>Boletales</taxon>
        <taxon>Suillineae</taxon>
        <taxon>Suillaceae</taxon>
        <taxon>Suillus</taxon>
    </lineage>
</organism>
<feature type="compositionally biased region" description="Basic and acidic residues" evidence="1">
    <location>
        <begin position="22"/>
        <end position="37"/>
    </location>
</feature>
<gene>
    <name evidence="3" type="ORF">CY34DRAFT_110608</name>
</gene>
<keyword evidence="4" id="KW-1185">Reference proteome</keyword>
<dbReference type="Pfam" id="PF20149">
    <property type="entry name" value="DUF6532"/>
    <property type="match status" value="1"/>
</dbReference>